<accession>A0A5B7G4Q5</accession>
<proteinExistence type="predicted"/>
<dbReference type="Proteomes" id="UP000324222">
    <property type="component" value="Unassembled WGS sequence"/>
</dbReference>
<evidence type="ECO:0000313" key="3">
    <source>
        <dbReference type="Proteomes" id="UP000324222"/>
    </source>
</evidence>
<keyword evidence="3" id="KW-1185">Reference proteome</keyword>
<reference evidence="2 3" key="1">
    <citation type="submission" date="2019-05" db="EMBL/GenBank/DDBJ databases">
        <title>Another draft genome of Portunus trituberculatus and its Hox gene families provides insights of decapod evolution.</title>
        <authorList>
            <person name="Jeong J.-H."/>
            <person name="Song I."/>
            <person name="Kim S."/>
            <person name="Choi T."/>
            <person name="Kim D."/>
            <person name="Ryu S."/>
            <person name="Kim W."/>
        </authorList>
    </citation>
    <scope>NUCLEOTIDE SEQUENCE [LARGE SCALE GENOMIC DNA]</scope>
    <source>
        <tissue evidence="2">Muscle</tissue>
    </source>
</reference>
<dbReference type="EMBL" id="VSRR010010842">
    <property type="protein sequence ID" value="MPC52385.1"/>
    <property type="molecule type" value="Genomic_DNA"/>
</dbReference>
<name>A0A5B7G4Q5_PORTR</name>
<feature type="region of interest" description="Disordered" evidence="1">
    <location>
        <begin position="1"/>
        <end position="20"/>
    </location>
</feature>
<sequence>MEVIGKPGGGGGGGGGGGEGPSCPRFSPFFMLSYASVLILPFSSIHPLPSSTSRPHHHHQSTKRLSGDWEFKGVFIPYPREEQPNATLRPVLLISHIKQSWVKLELVSSFPEGGHRRLATAV</sequence>
<protein>
    <submittedName>
        <fullName evidence="2">Uncharacterized protein</fullName>
    </submittedName>
</protein>
<comment type="caution">
    <text evidence="2">The sequence shown here is derived from an EMBL/GenBank/DDBJ whole genome shotgun (WGS) entry which is preliminary data.</text>
</comment>
<evidence type="ECO:0000313" key="2">
    <source>
        <dbReference type="EMBL" id="MPC52385.1"/>
    </source>
</evidence>
<gene>
    <name evidence="2" type="ORF">E2C01_046253</name>
</gene>
<dbReference type="AlphaFoldDB" id="A0A5B7G4Q5"/>
<evidence type="ECO:0000256" key="1">
    <source>
        <dbReference type="SAM" id="MobiDB-lite"/>
    </source>
</evidence>
<organism evidence="2 3">
    <name type="scientific">Portunus trituberculatus</name>
    <name type="common">Swimming crab</name>
    <name type="synonym">Neptunus trituberculatus</name>
    <dbReference type="NCBI Taxonomy" id="210409"/>
    <lineage>
        <taxon>Eukaryota</taxon>
        <taxon>Metazoa</taxon>
        <taxon>Ecdysozoa</taxon>
        <taxon>Arthropoda</taxon>
        <taxon>Crustacea</taxon>
        <taxon>Multicrustacea</taxon>
        <taxon>Malacostraca</taxon>
        <taxon>Eumalacostraca</taxon>
        <taxon>Eucarida</taxon>
        <taxon>Decapoda</taxon>
        <taxon>Pleocyemata</taxon>
        <taxon>Brachyura</taxon>
        <taxon>Eubrachyura</taxon>
        <taxon>Portunoidea</taxon>
        <taxon>Portunidae</taxon>
        <taxon>Portuninae</taxon>
        <taxon>Portunus</taxon>
    </lineage>
</organism>